<evidence type="ECO:0000256" key="1">
    <source>
        <dbReference type="ARBA" id="ARBA00004255"/>
    </source>
</evidence>
<proteinExistence type="predicted"/>
<dbReference type="Proteomes" id="UP001551210">
    <property type="component" value="Unassembled WGS sequence"/>
</dbReference>
<keyword evidence="2" id="KW-0333">Golgi apparatus</keyword>
<evidence type="ECO:0000256" key="2">
    <source>
        <dbReference type="ARBA" id="ARBA00023034"/>
    </source>
</evidence>
<keyword evidence="3" id="KW-0446">Lipid-binding</keyword>
<accession>A0ABV3CU63</accession>
<dbReference type="RefSeq" id="WP_359205611.1">
    <property type="nucleotide sequence ID" value="NZ_JBEZAM010000007.1"/>
</dbReference>
<sequence length="215" mass="23002">MPQHQLSLPARLYLLAWNTDKQKLTSTDTIGHVVRAGALAELALRGLLADAHGRPAVGERASTGEPALDELAELIARSRPLAWKGWINQGVKPTLTAVREQLAEAGHLSLDTHRLGGVVPVTTVNLRLTEAGDTLRHQAVRTLRGEEPADALPDRDAALVTLAAAGGLRTVVSEADSWAYRQRLAALAGRGGPAFDVLRRILPELRETVEVAHAG</sequence>
<reference evidence="5 6" key="1">
    <citation type="submission" date="2024-06" db="EMBL/GenBank/DDBJ databases">
        <title>The Natural Products Discovery Center: Release of the First 8490 Sequenced Strains for Exploring Actinobacteria Biosynthetic Diversity.</title>
        <authorList>
            <person name="Kalkreuter E."/>
            <person name="Kautsar S.A."/>
            <person name="Yang D."/>
            <person name="Bader C.D."/>
            <person name="Teijaro C.N."/>
            <person name="Fluegel L."/>
            <person name="Davis C.M."/>
            <person name="Simpson J.R."/>
            <person name="Lauterbach L."/>
            <person name="Steele A.D."/>
            <person name="Gui C."/>
            <person name="Meng S."/>
            <person name="Li G."/>
            <person name="Viehrig K."/>
            <person name="Ye F."/>
            <person name="Su P."/>
            <person name="Kiefer A.F."/>
            <person name="Nichols A."/>
            <person name="Cepeda A.J."/>
            <person name="Yan W."/>
            <person name="Fan B."/>
            <person name="Jiang Y."/>
            <person name="Adhikari A."/>
            <person name="Zheng C.-J."/>
            <person name="Schuster L."/>
            <person name="Cowan T.M."/>
            <person name="Smanski M.J."/>
            <person name="Chevrette M.G."/>
            <person name="De Carvalho L.P.S."/>
            <person name="Shen B."/>
        </authorList>
    </citation>
    <scope>NUCLEOTIDE SEQUENCE [LARGE SCALE GENOMIC DNA]</scope>
    <source>
        <strain evidence="5 6">NPDC045705</strain>
    </source>
</reference>
<name>A0ABV3CU63_STREX</name>
<dbReference type="Pfam" id="PF05719">
    <property type="entry name" value="GPP34"/>
    <property type="match status" value="1"/>
</dbReference>
<evidence type="ECO:0000256" key="3">
    <source>
        <dbReference type="ARBA" id="ARBA00023121"/>
    </source>
</evidence>
<evidence type="ECO:0000313" key="5">
    <source>
        <dbReference type="EMBL" id="MEU7293243.1"/>
    </source>
</evidence>
<evidence type="ECO:0000256" key="4">
    <source>
        <dbReference type="ARBA" id="ARBA00023136"/>
    </source>
</evidence>
<evidence type="ECO:0000313" key="6">
    <source>
        <dbReference type="Proteomes" id="UP001551210"/>
    </source>
</evidence>
<dbReference type="InterPro" id="IPR038261">
    <property type="entry name" value="GPP34-like_sf"/>
</dbReference>
<dbReference type="EMBL" id="JBEZAM010000007">
    <property type="protein sequence ID" value="MEU7293243.1"/>
    <property type="molecule type" value="Genomic_DNA"/>
</dbReference>
<gene>
    <name evidence="5" type="ORF">AB0A76_08585</name>
</gene>
<organism evidence="5 6">
    <name type="scientific">Streptomyces exfoliatus</name>
    <name type="common">Streptomyces hydrogenans</name>
    <dbReference type="NCBI Taxonomy" id="1905"/>
    <lineage>
        <taxon>Bacteria</taxon>
        <taxon>Bacillati</taxon>
        <taxon>Actinomycetota</taxon>
        <taxon>Actinomycetes</taxon>
        <taxon>Kitasatosporales</taxon>
        <taxon>Streptomycetaceae</taxon>
        <taxon>Streptomyces</taxon>
    </lineage>
</organism>
<keyword evidence="6" id="KW-1185">Reference proteome</keyword>
<keyword evidence="4" id="KW-0472">Membrane</keyword>
<dbReference type="InterPro" id="IPR008628">
    <property type="entry name" value="GPP34-like"/>
</dbReference>
<protein>
    <submittedName>
        <fullName evidence="5">GPP34 family phosphoprotein</fullName>
    </submittedName>
</protein>
<comment type="caution">
    <text evidence="5">The sequence shown here is derived from an EMBL/GenBank/DDBJ whole genome shotgun (WGS) entry which is preliminary data.</text>
</comment>
<dbReference type="Gene3D" id="1.10.3630.10">
    <property type="entry name" value="yeast vps74-n-term truncation variant domain like"/>
    <property type="match status" value="1"/>
</dbReference>
<comment type="subcellular location">
    <subcellularLocation>
        <location evidence="1">Golgi apparatus membrane</location>
        <topology evidence="1">Peripheral membrane protein</topology>
        <orientation evidence="1">Cytoplasmic side</orientation>
    </subcellularLocation>
</comment>